<name>A0ABW9KIT1_9BACT</name>
<accession>A0ABW9KIT1</accession>
<dbReference type="InterPro" id="IPR016181">
    <property type="entry name" value="Acyl_CoA_acyltransferase"/>
</dbReference>
<keyword evidence="2" id="KW-1185">Reference proteome</keyword>
<organism evidence="1 2">
    <name type="scientific">Terriglobus aquaticus</name>
    <dbReference type="NCBI Taxonomy" id="940139"/>
    <lineage>
        <taxon>Bacteria</taxon>
        <taxon>Pseudomonadati</taxon>
        <taxon>Acidobacteriota</taxon>
        <taxon>Terriglobia</taxon>
        <taxon>Terriglobales</taxon>
        <taxon>Acidobacteriaceae</taxon>
        <taxon>Terriglobus</taxon>
    </lineage>
</organism>
<dbReference type="InterPro" id="IPR036412">
    <property type="entry name" value="HAD-like_sf"/>
</dbReference>
<evidence type="ECO:0000313" key="1">
    <source>
        <dbReference type="EMBL" id="MFN2975463.1"/>
    </source>
</evidence>
<dbReference type="InterPro" id="IPR010033">
    <property type="entry name" value="HAD_SF_ppase_IIIC"/>
</dbReference>
<dbReference type="NCBIfam" id="TIGR01681">
    <property type="entry name" value="HAD-SF-IIIC"/>
    <property type="match status" value="1"/>
</dbReference>
<protein>
    <submittedName>
        <fullName evidence="1">HAD-IIIC family phosphatase</fullName>
    </submittedName>
</protein>
<dbReference type="NCBIfam" id="TIGR01686">
    <property type="entry name" value="FkbH"/>
    <property type="match status" value="1"/>
</dbReference>
<evidence type="ECO:0000313" key="2">
    <source>
        <dbReference type="Proteomes" id="UP001634747"/>
    </source>
</evidence>
<gene>
    <name evidence="1" type="ORF">ACK2TP_06790</name>
</gene>
<dbReference type="EMBL" id="JBJYXY010000001">
    <property type="protein sequence ID" value="MFN2975463.1"/>
    <property type="molecule type" value="Genomic_DNA"/>
</dbReference>
<dbReference type="InterPro" id="IPR023214">
    <property type="entry name" value="HAD_sf"/>
</dbReference>
<dbReference type="Gene3D" id="3.40.50.1110">
    <property type="entry name" value="SGNH hydrolase"/>
    <property type="match status" value="1"/>
</dbReference>
<dbReference type="InterPro" id="IPR010037">
    <property type="entry name" value="FkbH_domain"/>
</dbReference>
<dbReference type="Gene3D" id="3.40.50.1000">
    <property type="entry name" value="HAD superfamily/HAD-like"/>
    <property type="match status" value="1"/>
</dbReference>
<dbReference type="SUPFAM" id="SSF56784">
    <property type="entry name" value="HAD-like"/>
    <property type="match status" value="1"/>
</dbReference>
<dbReference type="InterPro" id="IPR036514">
    <property type="entry name" value="SGNH_hydro_sf"/>
</dbReference>
<sequence>MQRYRSAHGNLPGLPVVRLALLGSSTLGHLHAGVRVGALRHGVLVDVYENAFGMYRQEAADVSSGLHAFRPDVVCLALDAHHVAASGGEGRAEQVLADLRELWRAVKEMLGCVVVQQTVLPVHWPVMGNQESRLPQSPASVVESVNRLLRSEAEAQGVYLLTVDTWAAIDGLSRWFEPALWNRSKQEVHPRVSDLYGEQVGRILAALRGKSSKCLVLDLDNTLWGGVIGDDGMEGIVLGQGSAVGEAHVALQRYALQLSERGIILAVCSKNDEANALAPFADHLEMVLRRKHIACFVANWQDKATNLRYIAETLNIGLDSLVFVDDNPAERALVRRELPMVAVPELPEDPSGYVGTLAAAGYFEALEVTAEDRARAELYRSNAERENLRRSTTDMGGFLQALQMELTWSPFDSIGLKRIVQLMNKTNQFNLTTRRYTEAEVAAMLDDPSVLTLQLRLSDVYGDNGVIALLVGRLADSATLDMETWLMSCRVLGRNVEEATLNVLVEQARAMGCTRIVGTYRPTAKNGMVRDHYQRLGFAALGQQEDATRWELWLDSYASRDVPMTIKGGKTWTTHTCTAS</sequence>
<proteinExistence type="predicted"/>
<comment type="caution">
    <text evidence="1">The sequence shown here is derived from an EMBL/GenBank/DDBJ whole genome shotgun (WGS) entry which is preliminary data.</text>
</comment>
<dbReference type="Proteomes" id="UP001634747">
    <property type="component" value="Unassembled WGS sequence"/>
</dbReference>
<dbReference type="SUPFAM" id="SSF55729">
    <property type="entry name" value="Acyl-CoA N-acyltransferases (Nat)"/>
    <property type="match status" value="1"/>
</dbReference>
<reference evidence="1 2" key="1">
    <citation type="submission" date="2024-12" db="EMBL/GenBank/DDBJ databases">
        <authorList>
            <person name="Lee Y."/>
        </authorList>
    </citation>
    <scope>NUCLEOTIDE SEQUENCE [LARGE SCALE GENOMIC DNA]</scope>
    <source>
        <strain evidence="1 2">03SUJ4</strain>
    </source>
</reference>
<dbReference type="RefSeq" id="WP_344687770.1">
    <property type="nucleotide sequence ID" value="NZ_BAABBH010000001.1"/>
</dbReference>